<comment type="caution">
    <text evidence="1">The sequence shown here is derived from an EMBL/GenBank/DDBJ whole genome shotgun (WGS) entry which is preliminary data.</text>
</comment>
<evidence type="ECO:0000313" key="2">
    <source>
        <dbReference type="Proteomes" id="UP000197174"/>
    </source>
</evidence>
<accession>A0A2D0AXA8</accession>
<protein>
    <submittedName>
        <fullName evidence="1">Uncharacterized protein</fullName>
    </submittedName>
</protein>
<dbReference type="AlphaFoldDB" id="A0A2D0AXA8"/>
<gene>
    <name evidence="1" type="ORF">B5D80_04580</name>
</gene>
<dbReference type="EMBL" id="MZMV01000005">
    <property type="protein sequence ID" value="OWV11568.1"/>
    <property type="molecule type" value="Genomic_DNA"/>
</dbReference>
<sequence length="82" mass="9723">MIPYYRGHLLADLRRFPQWVEPERPDLTDETVVYLRHDLTVVLHPVQDDEGVLWDADTPQWRTFCESVLRFEVPAELRTDAS</sequence>
<name>A0A2D0AXA8_9ACTN</name>
<reference evidence="1 2" key="1">
    <citation type="submission" date="2017-03" db="EMBL/GenBank/DDBJ databases">
        <title>Whole genome sequence of Micromonospora wenchangensis, isolated from mangrove soil.</title>
        <authorList>
            <person name="Yang H."/>
        </authorList>
    </citation>
    <scope>NUCLEOTIDE SEQUENCE [LARGE SCALE GENOMIC DNA]</scope>
    <source>
        <strain evidence="1 2">CCTCC AA 2012002</strain>
    </source>
</reference>
<dbReference type="RefSeq" id="WP_088642489.1">
    <property type="nucleotide sequence ID" value="NZ_JBFAMK010000005.1"/>
</dbReference>
<evidence type="ECO:0000313" key="1">
    <source>
        <dbReference type="EMBL" id="OWV11568.1"/>
    </source>
</evidence>
<dbReference type="Proteomes" id="UP000197174">
    <property type="component" value="Unassembled WGS sequence"/>
</dbReference>
<keyword evidence="2" id="KW-1185">Reference proteome</keyword>
<proteinExistence type="predicted"/>
<organism evidence="1 2">
    <name type="scientific">Micromonospora wenchangensis</name>
    <dbReference type="NCBI Taxonomy" id="1185415"/>
    <lineage>
        <taxon>Bacteria</taxon>
        <taxon>Bacillati</taxon>
        <taxon>Actinomycetota</taxon>
        <taxon>Actinomycetes</taxon>
        <taxon>Micromonosporales</taxon>
        <taxon>Micromonosporaceae</taxon>
        <taxon>Micromonospora</taxon>
    </lineage>
</organism>
<dbReference type="OrthoDB" id="3397645at2"/>